<keyword evidence="3" id="KW-1185">Reference proteome</keyword>
<dbReference type="Pfam" id="PF03004">
    <property type="entry name" value="Transposase_24"/>
    <property type="match status" value="1"/>
</dbReference>
<dbReference type="EMBL" id="BSYR01000057">
    <property type="protein sequence ID" value="GMJ10700.1"/>
    <property type="molecule type" value="Genomic_DNA"/>
</dbReference>
<feature type="region of interest" description="Disordered" evidence="1">
    <location>
        <begin position="259"/>
        <end position="292"/>
    </location>
</feature>
<accession>A0A9W7J9Y4</accession>
<dbReference type="Proteomes" id="UP001165190">
    <property type="component" value="Unassembled WGS sequence"/>
</dbReference>
<sequence length="292" mass="33105">MVRKAEFAPISYLNWHEMPNNKKEEMWSTIELKFQFQSFDSEEGVDEAILKHVKKWVLSDMNTKWRQWKNELKSQIFDENQTVEQIIENCKDPRVNLDQLKTLVEYWLSSKAMEQSATNRSNRSKLSEPHCTGTRSFPRTVEDLTAESNGIPPTRANVYVRSRTRKDGSIVNSRAAVVVGPERRGRVRCVGAVHTRSSQESGPSQSVQNTEEVEGLKSKVAKLEKLFETCFLPYFQQQRPDLHVPDMDALLRMVDTEATPDAGSASAPINCTSPSLPSANQQNTSGNDTGRQ</sequence>
<dbReference type="OrthoDB" id="1297787at2759"/>
<comment type="caution">
    <text evidence="2">The sequence shown here is derived from an EMBL/GenBank/DDBJ whole genome shotgun (WGS) entry which is preliminary data.</text>
</comment>
<dbReference type="AlphaFoldDB" id="A0A9W7J9Y4"/>
<dbReference type="PANTHER" id="PTHR33144">
    <property type="entry name" value="OS10G0409366 PROTEIN-RELATED"/>
    <property type="match status" value="1"/>
</dbReference>
<evidence type="ECO:0000256" key="1">
    <source>
        <dbReference type="SAM" id="MobiDB-lite"/>
    </source>
</evidence>
<feature type="region of interest" description="Disordered" evidence="1">
    <location>
        <begin position="117"/>
        <end position="136"/>
    </location>
</feature>
<dbReference type="PANTHER" id="PTHR33144:SF50">
    <property type="entry name" value="OS03G0714750 PROTEIN"/>
    <property type="match status" value="1"/>
</dbReference>
<evidence type="ECO:0000313" key="2">
    <source>
        <dbReference type="EMBL" id="GMJ10700.1"/>
    </source>
</evidence>
<protein>
    <submittedName>
        <fullName evidence="2">Uncharacterized protein</fullName>
    </submittedName>
</protein>
<gene>
    <name evidence="2" type="ORF">HRI_004739200</name>
</gene>
<feature type="compositionally biased region" description="Polar residues" evidence="1">
    <location>
        <begin position="267"/>
        <end position="292"/>
    </location>
</feature>
<proteinExistence type="predicted"/>
<evidence type="ECO:0000313" key="3">
    <source>
        <dbReference type="Proteomes" id="UP001165190"/>
    </source>
</evidence>
<organism evidence="2 3">
    <name type="scientific">Hibiscus trionum</name>
    <name type="common">Flower of an hour</name>
    <dbReference type="NCBI Taxonomy" id="183268"/>
    <lineage>
        <taxon>Eukaryota</taxon>
        <taxon>Viridiplantae</taxon>
        <taxon>Streptophyta</taxon>
        <taxon>Embryophyta</taxon>
        <taxon>Tracheophyta</taxon>
        <taxon>Spermatophyta</taxon>
        <taxon>Magnoliopsida</taxon>
        <taxon>eudicotyledons</taxon>
        <taxon>Gunneridae</taxon>
        <taxon>Pentapetalae</taxon>
        <taxon>rosids</taxon>
        <taxon>malvids</taxon>
        <taxon>Malvales</taxon>
        <taxon>Malvaceae</taxon>
        <taxon>Malvoideae</taxon>
        <taxon>Hibiscus</taxon>
    </lineage>
</organism>
<feature type="region of interest" description="Disordered" evidence="1">
    <location>
        <begin position="193"/>
        <end position="212"/>
    </location>
</feature>
<name>A0A9W7J9Y4_HIBTR</name>
<feature type="compositionally biased region" description="Polar residues" evidence="1">
    <location>
        <begin position="195"/>
        <end position="210"/>
    </location>
</feature>
<dbReference type="InterPro" id="IPR004252">
    <property type="entry name" value="Probable_transposase_24"/>
</dbReference>
<reference evidence="2" key="1">
    <citation type="submission" date="2023-05" db="EMBL/GenBank/DDBJ databases">
        <title>Genome and transcriptome analyses reveal genes involved in the formation of fine ridges on petal epidermal cells in Hibiscus trionum.</title>
        <authorList>
            <person name="Koshimizu S."/>
            <person name="Masuda S."/>
            <person name="Ishii T."/>
            <person name="Shirasu K."/>
            <person name="Hoshino A."/>
            <person name="Arita M."/>
        </authorList>
    </citation>
    <scope>NUCLEOTIDE SEQUENCE</scope>
    <source>
        <strain evidence="2">Hamamatsu line</strain>
    </source>
</reference>